<dbReference type="SUPFAM" id="SSF46785">
    <property type="entry name" value="Winged helix' DNA-binding domain"/>
    <property type="match status" value="1"/>
</dbReference>
<dbReference type="OrthoDB" id="116755at2157"/>
<evidence type="ECO:0000313" key="4">
    <source>
        <dbReference type="EMBL" id="ELZ98119.1"/>
    </source>
</evidence>
<dbReference type="InterPro" id="IPR055767">
    <property type="entry name" value="DUF7343"/>
</dbReference>
<gene>
    <name evidence="4" type="ORF">C440_02688</name>
</gene>
<feature type="region of interest" description="Disordered" evidence="1">
    <location>
        <begin position="81"/>
        <end position="101"/>
    </location>
</feature>
<feature type="transmembrane region" description="Helical" evidence="2">
    <location>
        <begin position="53"/>
        <end position="76"/>
    </location>
</feature>
<accession>M0IRM7</accession>
<dbReference type="CDD" id="cd00090">
    <property type="entry name" value="HTH_ARSR"/>
    <property type="match status" value="1"/>
</dbReference>
<evidence type="ECO:0000313" key="5">
    <source>
        <dbReference type="Proteomes" id="UP000011550"/>
    </source>
</evidence>
<reference evidence="4 5" key="1">
    <citation type="journal article" date="2014" name="PLoS Genet.">
        <title>Phylogenetically driven sequencing of extremely halophilic archaea reveals strategies for static and dynamic osmo-response.</title>
        <authorList>
            <person name="Becker E.A."/>
            <person name="Seitzer P.M."/>
            <person name="Tritt A."/>
            <person name="Larsen D."/>
            <person name="Krusor M."/>
            <person name="Yao A.I."/>
            <person name="Wu D."/>
            <person name="Madern D."/>
            <person name="Eisen J.A."/>
            <person name="Darling A.E."/>
            <person name="Facciotti M.T."/>
        </authorList>
    </citation>
    <scope>NUCLEOTIDE SEQUENCE [LARGE SCALE GENOMIC DNA]</scope>
    <source>
        <strain evidence="4 5">ATCC BAA-1512</strain>
    </source>
</reference>
<comment type="caution">
    <text evidence="4">The sequence shown here is derived from an EMBL/GenBank/DDBJ whole genome shotgun (WGS) entry which is preliminary data.</text>
</comment>
<protein>
    <submittedName>
        <fullName evidence="4">MarR family regulator</fullName>
    </submittedName>
</protein>
<name>M0IRM7_9EURY</name>
<keyword evidence="2" id="KW-0812">Transmembrane</keyword>
<organism evidence="4 5">
    <name type="scientific">Haloferax mucosum ATCC BAA-1512</name>
    <dbReference type="NCBI Taxonomy" id="662479"/>
    <lineage>
        <taxon>Archaea</taxon>
        <taxon>Methanobacteriati</taxon>
        <taxon>Methanobacteriota</taxon>
        <taxon>Stenosarchaea group</taxon>
        <taxon>Halobacteria</taxon>
        <taxon>Halobacteriales</taxon>
        <taxon>Haloferacaceae</taxon>
        <taxon>Haloferax</taxon>
    </lineage>
</organism>
<proteinExistence type="predicted"/>
<dbReference type="Proteomes" id="UP000011550">
    <property type="component" value="Unassembled WGS sequence"/>
</dbReference>
<feature type="domain" description="DUF7343" evidence="3">
    <location>
        <begin position="126"/>
        <end position="184"/>
    </location>
</feature>
<evidence type="ECO:0000256" key="2">
    <source>
        <dbReference type="SAM" id="Phobius"/>
    </source>
</evidence>
<evidence type="ECO:0000256" key="1">
    <source>
        <dbReference type="SAM" id="MobiDB-lite"/>
    </source>
</evidence>
<dbReference type="InterPro" id="IPR036390">
    <property type="entry name" value="WH_DNA-bd_sf"/>
</dbReference>
<dbReference type="AlphaFoldDB" id="M0IRM7"/>
<keyword evidence="2" id="KW-1133">Transmembrane helix</keyword>
<keyword evidence="2" id="KW-0472">Membrane</keyword>
<dbReference type="InterPro" id="IPR036388">
    <property type="entry name" value="WH-like_DNA-bd_sf"/>
</dbReference>
<dbReference type="EMBL" id="AOLN01000004">
    <property type="protein sequence ID" value="ELZ98119.1"/>
    <property type="molecule type" value="Genomic_DNA"/>
</dbReference>
<keyword evidence="5" id="KW-1185">Reference proteome</keyword>
<dbReference type="RefSeq" id="WP_008318002.1">
    <property type="nucleotide sequence ID" value="NZ_AOLN01000004.1"/>
</dbReference>
<dbReference type="PATRIC" id="fig|662479.7.peg.551"/>
<dbReference type="Pfam" id="PF24034">
    <property type="entry name" value="DUF7343"/>
    <property type="match status" value="1"/>
</dbReference>
<dbReference type="InterPro" id="IPR011991">
    <property type="entry name" value="ArsR-like_HTH"/>
</dbReference>
<evidence type="ECO:0000259" key="3">
    <source>
        <dbReference type="Pfam" id="PF24034"/>
    </source>
</evidence>
<dbReference type="Gene3D" id="1.10.10.10">
    <property type="entry name" value="Winged helix-like DNA-binding domain superfamily/Winged helix DNA-binding domain"/>
    <property type="match status" value="1"/>
</dbReference>
<dbReference type="STRING" id="662479.C440_02688"/>
<sequence>MNFRALRNVNLVAAVVFIAATLTLAVQLLSPSPVVVSLGDNGMQTAQIGQYFTYNEVAVVVVAAVICGSSGTYLVLHDRSSHVSNRPHPSNAPHATDQSRVMTNGGTETVQADRERWESTAERLKNNEAVIYTALLEADGKLAQRKLVEETDLSKATVSRTLDKLENRSLVERKRSGMGNTVYLQ</sequence>